<dbReference type="CTD" id="50055"/>
<dbReference type="Proteomes" id="UP000504634">
    <property type="component" value="Unplaced"/>
</dbReference>
<evidence type="ECO:0000313" key="3">
    <source>
        <dbReference type="RefSeq" id="XP_030370905.1"/>
    </source>
</evidence>
<organism evidence="2 3">
    <name type="scientific">Drosophila lebanonensis</name>
    <name type="common">Fruit fly</name>
    <name type="synonym">Scaptodrosophila lebanonensis</name>
    <dbReference type="NCBI Taxonomy" id="7225"/>
    <lineage>
        <taxon>Eukaryota</taxon>
        <taxon>Metazoa</taxon>
        <taxon>Ecdysozoa</taxon>
        <taxon>Arthropoda</taxon>
        <taxon>Hexapoda</taxon>
        <taxon>Insecta</taxon>
        <taxon>Pterygota</taxon>
        <taxon>Neoptera</taxon>
        <taxon>Endopterygota</taxon>
        <taxon>Diptera</taxon>
        <taxon>Brachycera</taxon>
        <taxon>Muscomorpha</taxon>
        <taxon>Ephydroidea</taxon>
        <taxon>Drosophilidae</taxon>
        <taxon>Scaptodrosophila</taxon>
    </lineage>
</organism>
<gene>
    <name evidence="3" type="primary">LOC115621401</name>
</gene>
<name>A0A6J2T6K2_DROLE</name>
<protein>
    <submittedName>
        <fullName evidence="3">Immune-induced peptide 23</fullName>
    </submittedName>
</protein>
<feature type="signal peptide" evidence="1">
    <location>
        <begin position="1"/>
        <end position="18"/>
    </location>
</feature>
<proteinExistence type="predicted"/>
<dbReference type="OrthoDB" id="7880487at2759"/>
<sequence>MYLKCLLLLLALPALIGAFPSNVVINGVCLTCPNPHGEPVIIDGQEYRSFKSGGSSVILNRPGYNNGRGTVYSRGGNTVINGRCEICNVDV</sequence>
<evidence type="ECO:0000313" key="2">
    <source>
        <dbReference type="Proteomes" id="UP000504634"/>
    </source>
</evidence>
<reference evidence="3" key="1">
    <citation type="submission" date="2025-08" db="UniProtKB">
        <authorList>
            <consortium name="RefSeq"/>
        </authorList>
    </citation>
    <scope>IDENTIFICATION</scope>
    <source>
        <strain evidence="3">11010-0011.00</strain>
        <tissue evidence="3">Whole body</tissue>
    </source>
</reference>
<keyword evidence="1" id="KW-0732">Signal</keyword>
<dbReference type="GeneID" id="115621401"/>
<accession>A0A6J2T6K2</accession>
<keyword evidence="2" id="KW-1185">Reference proteome</keyword>
<evidence type="ECO:0000256" key="1">
    <source>
        <dbReference type="SAM" id="SignalP"/>
    </source>
</evidence>
<dbReference type="AlphaFoldDB" id="A0A6J2T6K2"/>
<dbReference type="RefSeq" id="XP_030370905.1">
    <property type="nucleotide sequence ID" value="XM_030515045.1"/>
</dbReference>
<feature type="chain" id="PRO_5026955110" evidence="1">
    <location>
        <begin position="19"/>
        <end position="91"/>
    </location>
</feature>